<comment type="caution">
    <text evidence="1">The sequence shown here is derived from an EMBL/GenBank/DDBJ whole genome shotgun (WGS) entry which is preliminary data.</text>
</comment>
<reference evidence="2" key="1">
    <citation type="journal article" date="2019" name="Int. J. Syst. Evol. Microbiol.">
        <title>The Global Catalogue of Microorganisms (GCM) 10K type strain sequencing project: providing services to taxonomists for standard genome sequencing and annotation.</title>
        <authorList>
            <consortium name="The Broad Institute Genomics Platform"/>
            <consortium name="The Broad Institute Genome Sequencing Center for Infectious Disease"/>
            <person name="Wu L."/>
            <person name="Ma J."/>
        </authorList>
    </citation>
    <scope>NUCLEOTIDE SEQUENCE [LARGE SCALE GENOMIC DNA]</scope>
    <source>
        <strain evidence="2">JCM 12607</strain>
    </source>
</reference>
<dbReference type="SUPFAM" id="SSF49785">
    <property type="entry name" value="Galactose-binding domain-like"/>
    <property type="match status" value="1"/>
</dbReference>
<protein>
    <recommendedName>
        <fullName evidence="3">F5/8 type C domain-containing protein</fullName>
    </recommendedName>
</protein>
<dbReference type="Proteomes" id="UP001596915">
    <property type="component" value="Unassembled WGS sequence"/>
</dbReference>
<gene>
    <name evidence="1" type="ORF">ACFQ2K_47440</name>
</gene>
<accession>A0ABW2XBE0</accession>
<evidence type="ECO:0000313" key="1">
    <source>
        <dbReference type="EMBL" id="MFD0629123.1"/>
    </source>
</evidence>
<evidence type="ECO:0000313" key="2">
    <source>
        <dbReference type="Proteomes" id="UP001596915"/>
    </source>
</evidence>
<sequence>MVVESPQPVTFDRVVLQEDITRGQRVESFAVDVWDGTAWKTVVQAGTIGYKRIEHLSAPVTTSKVRLRVLGARANPHVAKLGLYKAS</sequence>
<evidence type="ECO:0008006" key="3">
    <source>
        <dbReference type="Google" id="ProtNLM"/>
    </source>
</evidence>
<name>A0ABW2XBE0_9ACTN</name>
<dbReference type="Gene3D" id="2.60.120.260">
    <property type="entry name" value="Galactose-binding domain-like"/>
    <property type="match status" value="1"/>
</dbReference>
<proteinExistence type="predicted"/>
<organism evidence="1 2">
    <name type="scientific">Streptomyces sanglieri</name>
    <dbReference type="NCBI Taxonomy" id="193460"/>
    <lineage>
        <taxon>Bacteria</taxon>
        <taxon>Bacillati</taxon>
        <taxon>Actinomycetota</taxon>
        <taxon>Actinomycetes</taxon>
        <taxon>Kitasatosporales</taxon>
        <taxon>Streptomycetaceae</taxon>
        <taxon>Streptomyces</taxon>
    </lineage>
</organism>
<keyword evidence="2" id="KW-1185">Reference proteome</keyword>
<dbReference type="EMBL" id="JBHTGL010000008">
    <property type="protein sequence ID" value="MFD0629123.1"/>
    <property type="molecule type" value="Genomic_DNA"/>
</dbReference>
<dbReference type="InterPro" id="IPR008979">
    <property type="entry name" value="Galactose-bd-like_sf"/>
</dbReference>